<proteinExistence type="predicted"/>
<reference evidence="1 2" key="1">
    <citation type="journal article" date="2018" name="Mol. Plant">
        <title>The genome of Artemisia annua provides insight into the evolution of Asteraceae family and artemisinin biosynthesis.</title>
        <authorList>
            <person name="Shen Q."/>
            <person name="Zhang L."/>
            <person name="Liao Z."/>
            <person name="Wang S."/>
            <person name="Yan T."/>
            <person name="Shi P."/>
            <person name="Liu M."/>
            <person name="Fu X."/>
            <person name="Pan Q."/>
            <person name="Wang Y."/>
            <person name="Lv Z."/>
            <person name="Lu X."/>
            <person name="Zhang F."/>
            <person name="Jiang W."/>
            <person name="Ma Y."/>
            <person name="Chen M."/>
            <person name="Hao X."/>
            <person name="Li L."/>
            <person name="Tang Y."/>
            <person name="Lv G."/>
            <person name="Zhou Y."/>
            <person name="Sun X."/>
            <person name="Brodelius P.E."/>
            <person name="Rose J.K.C."/>
            <person name="Tang K."/>
        </authorList>
    </citation>
    <scope>NUCLEOTIDE SEQUENCE [LARGE SCALE GENOMIC DNA]</scope>
    <source>
        <strain evidence="2">cv. Huhao1</strain>
        <tissue evidence="1">Leaf</tissue>
    </source>
</reference>
<evidence type="ECO:0000313" key="1">
    <source>
        <dbReference type="EMBL" id="PWA72911.1"/>
    </source>
</evidence>
<dbReference type="Proteomes" id="UP000245207">
    <property type="component" value="Unassembled WGS sequence"/>
</dbReference>
<evidence type="ECO:0000313" key="2">
    <source>
        <dbReference type="Proteomes" id="UP000245207"/>
    </source>
</evidence>
<dbReference type="OrthoDB" id="1109375at2759"/>
<keyword evidence="1" id="KW-0695">RNA-directed DNA polymerase</keyword>
<name>A0A2U1NHG8_ARTAN</name>
<sequence>MRLSVSEKDTYEARPSEQMIVADAIVDGDWVWPSIWNHHFDKLNNLEVPVLTDGKKDCVIWKGTKLGMMRWNMDWRKVIDEIADGGCNNTINSVLHRIVIATTVYFIWNERNSRLFNQSQRTSKCVLDGILENIKMHLLGLKVRRSAAVDQVNKVWDIQMKVV</sequence>
<accession>A0A2U1NHG8</accession>
<keyword evidence="1" id="KW-0548">Nucleotidyltransferase</keyword>
<dbReference type="GO" id="GO:0003964">
    <property type="term" value="F:RNA-directed DNA polymerase activity"/>
    <property type="evidence" value="ECO:0007669"/>
    <property type="project" value="UniProtKB-KW"/>
</dbReference>
<protein>
    <submittedName>
        <fullName evidence="1">RNA-directed DNA polymerase, eukaryota, Reverse transcriptase zinc-binding domain protein</fullName>
    </submittedName>
</protein>
<gene>
    <name evidence="1" type="ORF">CTI12_AA263910</name>
</gene>
<comment type="caution">
    <text evidence="1">The sequence shown here is derived from an EMBL/GenBank/DDBJ whole genome shotgun (WGS) entry which is preliminary data.</text>
</comment>
<dbReference type="EMBL" id="PKPP01002824">
    <property type="protein sequence ID" value="PWA72911.1"/>
    <property type="molecule type" value="Genomic_DNA"/>
</dbReference>
<dbReference type="AlphaFoldDB" id="A0A2U1NHG8"/>
<organism evidence="1 2">
    <name type="scientific">Artemisia annua</name>
    <name type="common">Sweet wormwood</name>
    <dbReference type="NCBI Taxonomy" id="35608"/>
    <lineage>
        <taxon>Eukaryota</taxon>
        <taxon>Viridiplantae</taxon>
        <taxon>Streptophyta</taxon>
        <taxon>Embryophyta</taxon>
        <taxon>Tracheophyta</taxon>
        <taxon>Spermatophyta</taxon>
        <taxon>Magnoliopsida</taxon>
        <taxon>eudicotyledons</taxon>
        <taxon>Gunneridae</taxon>
        <taxon>Pentapetalae</taxon>
        <taxon>asterids</taxon>
        <taxon>campanulids</taxon>
        <taxon>Asterales</taxon>
        <taxon>Asteraceae</taxon>
        <taxon>Asteroideae</taxon>
        <taxon>Anthemideae</taxon>
        <taxon>Artemisiinae</taxon>
        <taxon>Artemisia</taxon>
    </lineage>
</organism>
<keyword evidence="2" id="KW-1185">Reference proteome</keyword>
<keyword evidence="1" id="KW-0808">Transferase</keyword>